<dbReference type="InterPro" id="IPR012914">
    <property type="entry name" value="PucR_dom"/>
</dbReference>
<evidence type="ECO:0000259" key="2">
    <source>
        <dbReference type="Pfam" id="PF07905"/>
    </source>
</evidence>
<reference evidence="5" key="1">
    <citation type="journal article" date="2010" name="PLoS Genet.">
        <title>The genome of a pathogenic rhodococcus: cooptive virulence underpinned by key gene acquisitions.</title>
        <authorList>
            <person name="Letek M."/>
            <person name="Gonzalez P."/>
            <person name="Macarthur I."/>
            <person name="Rodriguez H."/>
            <person name="Freeman T.C."/>
            <person name="Valero-Rello A."/>
            <person name="Blanco M."/>
            <person name="Buckley T."/>
            <person name="Cherevach I."/>
            <person name="Fahey R."/>
            <person name="Hapeshi A."/>
            <person name="Holdstock J."/>
            <person name="Leadon D."/>
            <person name="Navas J."/>
            <person name="Ocampo A."/>
            <person name="Quail M.A."/>
            <person name="Sanders M."/>
            <person name="Scortti M.M."/>
            <person name="Prescott J.F."/>
            <person name="Fogarty U."/>
            <person name="Meijer W.G."/>
            <person name="Parkhill J."/>
            <person name="Bentley S.D."/>
            <person name="Vazquez-Boland J.A."/>
        </authorList>
    </citation>
    <scope>NUCLEOTIDE SEQUENCE [LARGE SCALE GENOMIC DNA]</scope>
    <source>
        <strain evidence="5 6">103S</strain>
    </source>
</reference>
<feature type="domain" description="CdaR GGDEF-like" evidence="4">
    <location>
        <begin position="297"/>
        <end position="427"/>
    </location>
</feature>
<dbReference type="Pfam" id="PF07905">
    <property type="entry name" value="PucR"/>
    <property type="match status" value="1"/>
</dbReference>
<gene>
    <name evidence="5" type="ordered locus">REQ_32110</name>
</gene>
<comment type="similarity">
    <text evidence="1">Belongs to the CdaR family.</text>
</comment>
<feature type="domain" description="Purine catabolism PurC-like" evidence="2">
    <location>
        <begin position="15"/>
        <end position="115"/>
    </location>
</feature>
<dbReference type="InterPro" id="IPR042070">
    <property type="entry name" value="PucR_C-HTH_sf"/>
</dbReference>
<evidence type="ECO:0000313" key="5">
    <source>
        <dbReference type="EMBL" id="CBH49211.1"/>
    </source>
</evidence>
<organism evidence="5">
    <name type="scientific">Rhodococcus hoagii (strain 103S)</name>
    <name type="common">Rhodococcus equi</name>
    <dbReference type="NCBI Taxonomy" id="685727"/>
    <lineage>
        <taxon>Bacteria</taxon>
        <taxon>Bacillati</taxon>
        <taxon>Actinomycetota</taxon>
        <taxon>Actinomycetes</taxon>
        <taxon>Mycobacteriales</taxon>
        <taxon>Nocardiaceae</taxon>
        <taxon>Prescottella</taxon>
    </lineage>
</organism>
<dbReference type="RefSeq" id="WP_013416655.1">
    <property type="nucleotide sequence ID" value="NC_014659.1"/>
</dbReference>
<name>A0A3S5Y9K2_RHOH1</name>
<dbReference type="KEGG" id="req:REQ_32110"/>
<feature type="domain" description="PucR C-terminal helix-turn-helix" evidence="3">
    <location>
        <begin position="480"/>
        <end position="537"/>
    </location>
</feature>
<dbReference type="InterPro" id="IPR051448">
    <property type="entry name" value="CdaR-like_regulators"/>
</dbReference>
<evidence type="ECO:0000313" key="6">
    <source>
        <dbReference type="Proteomes" id="UP000006892"/>
    </source>
</evidence>
<protein>
    <submittedName>
        <fullName evidence="5">Purine catabolism regulatory protein</fullName>
    </submittedName>
</protein>
<dbReference type="AlphaFoldDB" id="A0A3S5Y9K2"/>
<dbReference type="Gene3D" id="1.10.10.2840">
    <property type="entry name" value="PucR C-terminal helix-turn-helix domain"/>
    <property type="match status" value="1"/>
</dbReference>
<dbReference type="InterPro" id="IPR025736">
    <property type="entry name" value="PucR_C-HTH_dom"/>
</dbReference>
<accession>A0A3S5Y9K2</accession>
<dbReference type="Proteomes" id="UP001154400">
    <property type="component" value="Chromosome"/>
</dbReference>
<dbReference type="PANTHER" id="PTHR33744">
    <property type="entry name" value="CARBOHYDRATE DIACID REGULATOR"/>
    <property type="match status" value="1"/>
</dbReference>
<evidence type="ECO:0000259" key="3">
    <source>
        <dbReference type="Pfam" id="PF13556"/>
    </source>
</evidence>
<dbReference type="EMBL" id="FN563149">
    <property type="protein sequence ID" value="CBH49211.1"/>
    <property type="molecule type" value="Genomic_DNA"/>
</dbReference>
<dbReference type="Pfam" id="PF13556">
    <property type="entry name" value="HTH_30"/>
    <property type="match status" value="1"/>
</dbReference>
<dbReference type="PANTHER" id="PTHR33744:SF1">
    <property type="entry name" value="DNA-BINDING TRANSCRIPTIONAL ACTIVATOR ADER"/>
    <property type="match status" value="1"/>
</dbReference>
<dbReference type="Pfam" id="PF17853">
    <property type="entry name" value="GGDEF_2"/>
    <property type="match status" value="1"/>
</dbReference>
<sequence>MTASNTFAPVPLDTLLASGLLPGAALVTERPAAAGAITNVAVMAVPDVGPWLRRDQLLVTSGSVLARLASVSDFVARLDRRGVAALAVRLDTGPDLPRELTDAATEAGIPVVTFTAACCSGHEISRSLDDMAARQIDAVLAADHVRHDLLSVVMAGGGHRELAAALARALGGAVLVTTPDGRQISRAGEDADLCRLATSSALDATGRLRTDSVEGGLGRRELGDGFIAVSAVSANGIDHGRLAFFTASRPLADEELYLVERAAEVCALVVTRELAVAAVEEKHRANFVRDLLRGRGGDPDRVVAHARTFGWDLSRPIVVLAIEPDPVDTDAAAAPNRMPVVERQARAFSGAVAARDPGAVVTALSTETVVLMGEGADTMTLVHELVAHVRGAGGGGRRPFGVGVSRVSASVDDLPALYSQARTALEVGRRISGEWAVTHFDELGVYRLLSLVDEPEELESFARETLRELTEDTAEAQDMRRTLEVLLATNINIAETARQLHFHYNTLRYRVVKLEKMLGPFTAHPALRLDLSLALKIIAMRGINS</sequence>
<dbReference type="InterPro" id="IPR041522">
    <property type="entry name" value="CdaR_GGDEF"/>
</dbReference>
<proteinExistence type="inferred from homology"/>
<evidence type="ECO:0000256" key="1">
    <source>
        <dbReference type="ARBA" id="ARBA00006754"/>
    </source>
</evidence>
<evidence type="ECO:0000259" key="4">
    <source>
        <dbReference type="Pfam" id="PF17853"/>
    </source>
</evidence>